<gene>
    <name evidence="1" type="ORF">AFUS01_LOCUS200</name>
</gene>
<keyword evidence="2" id="KW-1185">Reference proteome</keyword>
<proteinExistence type="predicted"/>
<sequence length="20" mass="2229">QVIAAVVEVCCKHGFGKRRQ</sequence>
<accession>A0A8J2J4C1</accession>
<evidence type="ECO:0000313" key="1">
    <source>
        <dbReference type="EMBL" id="CAG7634266.1"/>
    </source>
</evidence>
<organism evidence="1 2">
    <name type="scientific">Allacma fusca</name>
    <dbReference type="NCBI Taxonomy" id="39272"/>
    <lineage>
        <taxon>Eukaryota</taxon>
        <taxon>Metazoa</taxon>
        <taxon>Ecdysozoa</taxon>
        <taxon>Arthropoda</taxon>
        <taxon>Hexapoda</taxon>
        <taxon>Collembola</taxon>
        <taxon>Symphypleona</taxon>
        <taxon>Sminthuridae</taxon>
        <taxon>Allacma</taxon>
    </lineage>
</organism>
<reference evidence="1" key="1">
    <citation type="submission" date="2021-06" db="EMBL/GenBank/DDBJ databases">
        <authorList>
            <person name="Hodson N. C."/>
            <person name="Mongue J. A."/>
            <person name="Jaron S. K."/>
        </authorList>
    </citation>
    <scope>NUCLEOTIDE SEQUENCE</scope>
</reference>
<dbReference type="EMBL" id="CAJVCH010000801">
    <property type="protein sequence ID" value="CAG7634266.1"/>
    <property type="molecule type" value="Genomic_DNA"/>
</dbReference>
<dbReference type="AlphaFoldDB" id="A0A8J2J4C1"/>
<evidence type="ECO:0000313" key="2">
    <source>
        <dbReference type="Proteomes" id="UP000708208"/>
    </source>
</evidence>
<feature type="non-terminal residue" evidence="1">
    <location>
        <position position="1"/>
    </location>
</feature>
<comment type="caution">
    <text evidence="1">The sequence shown here is derived from an EMBL/GenBank/DDBJ whole genome shotgun (WGS) entry which is preliminary data.</text>
</comment>
<dbReference type="Proteomes" id="UP000708208">
    <property type="component" value="Unassembled WGS sequence"/>
</dbReference>
<protein>
    <submittedName>
        <fullName evidence="1">Uncharacterized protein</fullName>
    </submittedName>
</protein>
<name>A0A8J2J4C1_9HEXA</name>